<reference evidence="3 4" key="2">
    <citation type="journal article" date="2010" name="Stand. Genomic Sci.">
        <title>Complete genome sequence of Sebaldella termitidis type strain (NCTC 11300).</title>
        <authorList>
            <person name="Harmon-Smith M."/>
            <person name="Celia L."/>
            <person name="Chertkov O."/>
            <person name="Lapidus A."/>
            <person name="Copeland A."/>
            <person name="Glavina Del Rio T."/>
            <person name="Nolan M."/>
            <person name="Lucas S."/>
            <person name="Tice H."/>
            <person name="Cheng J.F."/>
            <person name="Han C."/>
            <person name="Detter J.C."/>
            <person name="Bruce D."/>
            <person name="Goodwin L."/>
            <person name="Pitluck S."/>
            <person name="Pati A."/>
            <person name="Liolios K."/>
            <person name="Ivanova N."/>
            <person name="Mavromatis K."/>
            <person name="Mikhailova N."/>
            <person name="Chen A."/>
            <person name="Palaniappan K."/>
            <person name="Land M."/>
            <person name="Hauser L."/>
            <person name="Chang Y.J."/>
            <person name="Jeffries C.D."/>
            <person name="Brettin T."/>
            <person name="Goker M."/>
            <person name="Beck B."/>
            <person name="Bristow J."/>
            <person name="Eisen J.A."/>
            <person name="Markowitz V."/>
            <person name="Hugenholtz P."/>
            <person name="Kyrpides N.C."/>
            <person name="Klenk H.P."/>
            <person name="Chen F."/>
        </authorList>
    </citation>
    <scope>NUCLEOTIDE SEQUENCE [LARGE SCALE GENOMIC DNA]</scope>
    <source>
        <strain evidence="4">ATCC 33386 / NCTC 11300</strain>
    </source>
</reference>
<evidence type="ECO:0000259" key="2">
    <source>
        <dbReference type="Pfam" id="PF13649"/>
    </source>
</evidence>
<protein>
    <submittedName>
        <fullName evidence="3">Methyltransferase type 11</fullName>
    </submittedName>
</protein>
<evidence type="ECO:0000256" key="1">
    <source>
        <dbReference type="ARBA" id="ARBA00022679"/>
    </source>
</evidence>
<dbReference type="InterPro" id="IPR029063">
    <property type="entry name" value="SAM-dependent_MTases_sf"/>
</dbReference>
<dbReference type="CDD" id="cd02440">
    <property type="entry name" value="AdoMet_MTases"/>
    <property type="match status" value="1"/>
</dbReference>
<keyword evidence="1" id="KW-0808">Transferase</keyword>
<dbReference type="InterPro" id="IPR041698">
    <property type="entry name" value="Methyltransf_25"/>
</dbReference>
<evidence type="ECO:0000313" key="4">
    <source>
        <dbReference type="Proteomes" id="UP000000845"/>
    </source>
</evidence>
<feature type="domain" description="Methyltransferase" evidence="2">
    <location>
        <begin position="72"/>
        <end position="165"/>
    </location>
</feature>
<dbReference type="SUPFAM" id="SSF53335">
    <property type="entry name" value="S-adenosyl-L-methionine-dependent methyltransferases"/>
    <property type="match status" value="1"/>
</dbReference>
<evidence type="ECO:0000313" key="3">
    <source>
        <dbReference type="EMBL" id="ACZ09620.1"/>
    </source>
</evidence>
<name>D1AMP6_SEBTE</name>
<organism evidence="3 4">
    <name type="scientific">Sebaldella termitidis (strain ATCC 33386 / NCTC 11300)</name>
    <dbReference type="NCBI Taxonomy" id="526218"/>
    <lineage>
        <taxon>Bacteria</taxon>
        <taxon>Fusobacteriati</taxon>
        <taxon>Fusobacteriota</taxon>
        <taxon>Fusobacteriia</taxon>
        <taxon>Fusobacteriales</taxon>
        <taxon>Leptotrichiaceae</taxon>
        <taxon>Sebaldella</taxon>
    </lineage>
</organism>
<dbReference type="PANTHER" id="PTHR43861">
    <property type="entry name" value="TRANS-ACONITATE 2-METHYLTRANSFERASE-RELATED"/>
    <property type="match status" value="1"/>
</dbReference>
<dbReference type="HOGENOM" id="CLU_069129_3_0_0"/>
<reference evidence="4" key="1">
    <citation type="submission" date="2009-09" db="EMBL/GenBank/DDBJ databases">
        <title>The complete chromosome of Sebaldella termitidis ATCC 33386.</title>
        <authorList>
            <consortium name="US DOE Joint Genome Institute (JGI-PGF)"/>
            <person name="Lucas S."/>
            <person name="Copeland A."/>
            <person name="Lapidus A."/>
            <person name="Glavina del Rio T."/>
            <person name="Dalin E."/>
            <person name="Tice H."/>
            <person name="Bruce D."/>
            <person name="Goodwin L."/>
            <person name="Pitluck S."/>
            <person name="Kyrpides N."/>
            <person name="Mavromatis K."/>
            <person name="Ivanova N."/>
            <person name="Mikhailova N."/>
            <person name="Sims D."/>
            <person name="Meincke L."/>
            <person name="Brettin T."/>
            <person name="Detter J.C."/>
            <person name="Han C."/>
            <person name="Larimer F."/>
            <person name="Land M."/>
            <person name="Hauser L."/>
            <person name="Markowitz V."/>
            <person name="Cheng J.F."/>
            <person name="Hugenholtz P."/>
            <person name="Woyke T."/>
            <person name="Wu D."/>
            <person name="Eisen J.A."/>
        </authorList>
    </citation>
    <scope>NUCLEOTIDE SEQUENCE [LARGE SCALE GENOMIC DNA]</scope>
    <source>
        <strain evidence="4">ATCC 33386 / NCTC 11300</strain>
    </source>
</reference>
<dbReference type="AlphaFoldDB" id="D1AMP6"/>
<dbReference type="STRING" id="526218.Sterm_2775"/>
<dbReference type="GO" id="GO:0032259">
    <property type="term" value="P:methylation"/>
    <property type="evidence" value="ECO:0007669"/>
    <property type="project" value="UniProtKB-KW"/>
</dbReference>
<sequence length="277" mass="32242">MNRLLLKYLEKRPAAYEVTGLKFWDDPHISKGMLAAHLNTELESATRKLDFIKKSVDWIKEITDGENRKKLLDLGCGPGIYAELFAERGFDVTGIDISGRSIDYAKENTVKKRSNIKYYQKSYLEMEYSEEFDIITLIYCDFGVLNPEEREILLKKIYKALKPGGMLIFDVFSEKEYQMKEENTSWSYNNGGYWSENPYVCLYSFNRYYEAAVFLEQYVILEEESVKCYNLWNKAFSAEELHRDLGEAGFHKCGFYDDISGKNFTENSNVICAAAYK</sequence>
<proteinExistence type="predicted"/>
<keyword evidence="3" id="KW-0489">Methyltransferase</keyword>
<dbReference type="GO" id="GO:0008168">
    <property type="term" value="F:methyltransferase activity"/>
    <property type="evidence" value="ECO:0007669"/>
    <property type="project" value="UniProtKB-KW"/>
</dbReference>
<accession>D1AMP6</accession>
<dbReference type="Proteomes" id="UP000000845">
    <property type="component" value="Chromosome"/>
</dbReference>
<dbReference type="eggNOG" id="COG2227">
    <property type="taxonomic scope" value="Bacteria"/>
</dbReference>
<gene>
    <name evidence="3" type="ordered locus">Sterm_2775</name>
</gene>
<dbReference type="EMBL" id="CP001739">
    <property type="protein sequence ID" value="ACZ09620.1"/>
    <property type="molecule type" value="Genomic_DNA"/>
</dbReference>
<dbReference type="Pfam" id="PF13649">
    <property type="entry name" value="Methyltransf_25"/>
    <property type="match status" value="1"/>
</dbReference>
<dbReference type="Gene3D" id="2.20.25.110">
    <property type="entry name" value="S-adenosyl-L-methionine-dependent methyltransferases"/>
    <property type="match status" value="1"/>
</dbReference>
<keyword evidence="4" id="KW-1185">Reference proteome</keyword>
<dbReference type="RefSeq" id="WP_012862214.1">
    <property type="nucleotide sequence ID" value="NC_013517.1"/>
</dbReference>
<dbReference type="KEGG" id="str:Sterm_2775"/>
<dbReference type="Gene3D" id="3.40.50.150">
    <property type="entry name" value="Vaccinia Virus protein VP39"/>
    <property type="match status" value="1"/>
</dbReference>